<name>A0ABN1BP30_9ACTN</name>
<evidence type="ECO:0000313" key="2">
    <source>
        <dbReference type="Proteomes" id="UP001500909"/>
    </source>
</evidence>
<reference evidence="1 2" key="1">
    <citation type="journal article" date="2019" name="Int. J. Syst. Evol. Microbiol.">
        <title>The Global Catalogue of Microorganisms (GCM) 10K type strain sequencing project: providing services to taxonomists for standard genome sequencing and annotation.</title>
        <authorList>
            <consortium name="The Broad Institute Genomics Platform"/>
            <consortium name="The Broad Institute Genome Sequencing Center for Infectious Disease"/>
            <person name="Wu L."/>
            <person name="Ma J."/>
        </authorList>
    </citation>
    <scope>NUCLEOTIDE SEQUENCE [LARGE SCALE GENOMIC DNA]</scope>
    <source>
        <strain evidence="1 2">JCM 4805</strain>
    </source>
</reference>
<dbReference type="RefSeq" id="WP_346100486.1">
    <property type="nucleotide sequence ID" value="NZ_BAAABY010000070.1"/>
</dbReference>
<dbReference type="EMBL" id="BAAABY010000070">
    <property type="protein sequence ID" value="GAA0501137.1"/>
    <property type="molecule type" value="Genomic_DNA"/>
</dbReference>
<accession>A0ABN1BP30</accession>
<organism evidence="1 2">
    <name type="scientific">Streptomyces olivaceiscleroticus</name>
    <dbReference type="NCBI Taxonomy" id="68245"/>
    <lineage>
        <taxon>Bacteria</taxon>
        <taxon>Bacillati</taxon>
        <taxon>Actinomycetota</taxon>
        <taxon>Actinomycetes</taxon>
        <taxon>Kitasatosporales</taxon>
        <taxon>Streptomycetaceae</taxon>
        <taxon>Streptomyces</taxon>
    </lineage>
</organism>
<keyword evidence="2" id="KW-1185">Reference proteome</keyword>
<protein>
    <submittedName>
        <fullName evidence="1">Uncharacterized protein</fullName>
    </submittedName>
</protein>
<dbReference type="InterPro" id="IPR045677">
    <property type="entry name" value="DUF6197"/>
</dbReference>
<dbReference type="Pfam" id="PF19698">
    <property type="entry name" value="DUF6197"/>
    <property type="match status" value="1"/>
</dbReference>
<evidence type="ECO:0000313" key="1">
    <source>
        <dbReference type="EMBL" id="GAA0501137.1"/>
    </source>
</evidence>
<comment type="caution">
    <text evidence="1">The sequence shown here is derived from an EMBL/GenBank/DDBJ whole genome shotgun (WGS) entry which is preliminary data.</text>
</comment>
<gene>
    <name evidence="1" type="ORF">GCM10010361_78350</name>
</gene>
<sequence length="112" mass="12182">MTAGTAHTLQAALTHLRVHGWTQGRMRRDGAVCAAEAIRAVTPNRSDRRVSDEERAALTALAQHITPPPTDEPDELIGDSAMFQVTAWNDACTSMAEVEDGFRRAITALEQP</sequence>
<dbReference type="Proteomes" id="UP001500909">
    <property type="component" value="Unassembled WGS sequence"/>
</dbReference>
<proteinExistence type="predicted"/>